<sequence>MKLTLRLSLKLRLTLLFLLLSLAAWFAASVVAWHQTTDKLDKLFDTQQML</sequence>
<dbReference type="Gene3D" id="1.20.5.1040">
    <property type="entry name" value="Sensor protein qsec"/>
    <property type="match status" value="1"/>
</dbReference>
<gene>
    <name evidence="1" type="ORF">F9C29_36980</name>
</gene>
<proteinExistence type="predicted"/>
<reference evidence="1 2" key="1">
    <citation type="submission" date="2019-09" db="EMBL/GenBank/DDBJ databases">
        <title>Reversal of blaTEM antimicrobial resistance by CRISPR-Cas9 in clinical E. coli and other Enterobacteriaceae strains.</title>
        <authorList>
            <person name="Tagliaferri T."/>
            <person name="Guimaraes N."/>
            <person name="Pereira M."/>
            <person name="Felicori L."/>
            <person name="Horz H.-P."/>
            <person name="Santos S."/>
            <person name="Mendes T."/>
        </authorList>
    </citation>
    <scope>NUCLEOTIDE SEQUENCE [LARGE SCALE GENOMIC DNA]</scope>
    <source>
        <strain evidence="1 2">E2_blaTEM_MG</strain>
    </source>
</reference>
<keyword evidence="1" id="KW-0808">Transferase</keyword>
<feature type="non-terminal residue" evidence="1">
    <location>
        <position position="50"/>
    </location>
</feature>
<evidence type="ECO:0000313" key="1">
    <source>
        <dbReference type="EMBL" id="KAB2412877.1"/>
    </source>
</evidence>
<dbReference type="EMBL" id="WBSZ01003120">
    <property type="protein sequence ID" value="KAB2412877.1"/>
    <property type="molecule type" value="Genomic_DNA"/>
</dbReference>
<keyword evidence="1" id="KW-0418">Kinase</keyword>
<protein>
    <submittedName>
        <fullName evidence="1">Two-component system sensor histidine kinase QseC</fullName>
    </submittedName>
</protein>
<organism evidence="1 2">
    <name type="scientific">Enterobacter hormaechei</name>
    <dbReference type="NCBI Taxonomy" id="158836"/>
    <lineage>
        <taxon>Bacteria</taxon>
        <taxon>Pseudomonadati</taxon>
        <taxon>Pseudomonadota</taxon>
        <taxon>Gammaproteobacteria</taxon>
        <taxon>Enterobacterales</taxon>
        <taxon>Enterobacteriaceae</taxon>
        <taxon>Enterobacter</taxon>
        <taxon>Enterobacter cloacae complex</taxon>
    </lineage>
</organism>
<evidence type="ECO:0000313" key="2">
    <source>
        <dbReference type="Proteomes" id="UP000476281"/>
    </source>
</evidence>
<dbReference type="GO" id="GO:0016301">
    <property type="term" value="F:kinase activity"/>
    <property type="evidence" value="ECO:0007669"/>
    <property type="project" value="UniProtKB-KW"/>
</dbReference>
<name>A0A6L3X1R4_9ENTR</name>
<accession>A0A6L3X1R4</accession>
<dbReference type="AlphaFoldDB" id="A0A6L3X1R4"/>
<comment type="caution">
    <text evidence="1">The sequence shown here is derived from an EMBL/GenBank/DDBJ whole genome shotgun (WGS) entry which is preliminary data.</text>
</comment>
<dbReference type="Proteomes" id="UP000476281">
    <property type="component" value="Unassembled WGS sequence"/>
</dbReference>